<comment type="caution">
    <text evidence="2">The sequence shown here is derived from an EMBL/GenBank/DDBJ whole genome shotgun (WGS) entry which is preliminary data.</text>
</comment>
<evidence type="ECO:0000313" key="2">
    <source>
        <dbReference type="EMBL" id="KAF8910524.1"/>
    </source>
</evidence>
<organism evidence="2 3">
    <name type="scientific">Gymnopilus junonius</name>
    <name type="common">Spectacular rustgill mushroom</name>
    <name type="synonym">Gymnopilus spectabilis subsp. junonius</name>
    <dbReference type="NCBI Taxonomy" id="109634"/>
    <lineage>
        <taxon>Eukaryota</taxon>
        <taxon>Fungi</taxon>
        <taxon>Dikarya</taxon>
        <taxon>Basidiomycota</taxon>
        <taxon>Agaricomycotina</taxon>
        <taxon>Agaricomycetes</taxon>
        <taxon>Agaricomycetidae</taxon>
        <taxon>Agaricales</taxon>
        <taxon>Agaricineae</taxon>
        <taxon>Hymenogastraceae</taxon>
        <taxon>Gymnopilus</taxon>
    </lineage>
</organism>
<keyword evidence="1" id="KW-0812">Transmembrane</keyword>
<dbReference type="EMBL" id="JADNYJ010000006">
    <property type="protein sequence ID" value="KAF8910524.1"/>
    <property type="molecule type" value="Genomic_DNA"/>
</dbReference>
<name>A0A9P5P0X0_GYMJU</name>
<gene>
    <name evidence="2" type="ORF">CPB84DRAFT_1223246</name>
</gene>
<accession>A0A9P5P0X0</accession>
<dbReference type="Proteomes" id="UP000724874">
    <property type="component" value="Unassembled WGS sequence"/>
</dbReference>
<proteinExistence type="predicted"/>
<protein>
    <submittedName>
        <fullName evidence="2">Uncharacterized protein</fullName>
    </submittedName>
</protein>
<sequence>MDGGHRVRAQLEQWSTKDRSTRICVPYALPQSNKTCRRFGLFPVMSKYIFDAVINLQGHKTFSMHPLPSVILIPRSRPTNAQWIHLLKKFRSQLSSSYRRDSQLHKIGTLRFIVTIKCRRLIQCSILTSKSTHQPPLIIMNARDLSQTIRCCLYSTFSRTSSSLSKVCNHAWAEAVISPAKYALFQVLGFHFIRATGRLDVPYSITAAYAAKVGCFAGIALGAFYISLLARQRHSRSQDISNLGTSAAFSNLCKEMAYTVIASVIGASLHGLDDPAGLFFLATSGVLGPAVFLMILFGVLGIVIAITWCYGSLKHRCVLH</sequence>
<feature type="transmembrane region" description="Helical" evidence="1">
    <location>
        <begin position="209"/>
        <end position="230"/>
    </location>
</feature>
<dbReference type="OrthoDB" id="2943398at2759"/>
<keyword evidence="1" id="KW-1133">Transmembrane helix</keyword>
<keyword evidence="3" id="KW-1185">Reference proteome</keyword>
<feature type="transmembrane region" description="Helical" evidence="1">
    <location>
        <begin position="278"/>
        <end position="311"/>
    </location>
</feature>
<evidence type="ECO:0000313" key="3">
    <source>
        <dbReference type="Proteomes" id="UP000724874"/>
    </source>
</evidence>
<feature type="transmembrane region" description="Helical" evidence="1">
    <location>
        <begin position="256"/>
        <end position="272"/>
    </location>
</feature>
<reference evidence="2" key="1">
    <citation type="submission" date="2020-11" db="EMBL/GenBank/DDBJ databases">
        <authorList>
            <consortium name="DOE Joint Genome Institute"/>
            <person name="Ahrendt S."/>
            <person name="Riley R."/>
            <person name="Andreopoulos W."/>
            <person name="LaButti K."/>
            <person name="Pangilinan J."/>
            <person name="Ruiz-duenas F.J."/>
            <person name="Barrasa J.M."/>
            <person name="Sanchez-Garcia M."/>
            <person name="Camarero S."/>
            <person name="Miyauchi S."/>
            <person name="Serrano A."/>
            <person name="Linde D."/>
            <person name="Babiker R."/>
            <person name="Drula E."/>
            <person name="Ayuso-Fernandez I."/>
            <person name="Pacheco R."/>
            <person name="Padilla G."/>
            <person name="Ferreira P."/>
            <person name="Barriuso J."/>
            <person name="Kellner H."/>
            <person name="Castanera R."/>
            <person name="Alfaro M."/>
            <person name="Ramirez L."/>
            <person name="Pisabarro A.G."/>
            <person name="Kuo A."/>
            <person name="Tritt A."/>
            <person name="Lipzen A."/>
            <person name="He G."/>
            <person name="Yan M."/>
            <person name="Ng V."/>
            <person name="Cullen D."/>
            <person name="Martin F."/>
            <person name="Rosso M.-N."/>
            <person name="Henrissat B."/>
            <person name="Hibbett D."/>
            <person name="Martinez A.T."/>
            <person name="Grigoriev I.V."/>
        </authorList>
    </citation>
    <scope>NUCLEOTIDE SEQUENCE</scope>
    <source>
        <strain evidence="2">AH 44721</strain>
    </source>
</reference>
<keyword evidence="1" id="KW-0472">Membrane</keyword>
<dbReference type="AlphaFoldDB" id="A0A9P5P0X0"/>
<evidence type="ECO:0000256" key="1">
    <source>
        <dbReference type="SAM" id="Phobius"/>
    </source>
</evidence>